<accession>A0A2K2BZ16</accession>
<dbReference type="InParanoid" id="A0A2K2BZ16"/>
<name>A0A2K2BZ16_POPTR</name>
<dbReference type="EMBL" id="CM009290">
    <property type="protein sequence ID" value="PNT55015.1"/>
    <property type="molecule type" value="Genomic_DNA"/>
</dbReference>
<evidence type="ECO:0000313" key="2">
    <source>
        <dbReference type="Proteomes" id="UP000006729"/>
    </source>
</evidence>
<dbReference type="Proteomes" id="UP000006729">
    <property type="component" value="Chromosome 1"/>
</dbReference>
<reference evidence="1 2" key="1">
    <citation type="journal article" date="2006" name="Science">
        <title>The genome of black cottonwood, Populus trichocarpa (Torr. &amp; Gray).</title>
        <authorList>
            <person name="Tuskan G.A."/>
            <person name="Difazio S."/>
            <person name="Jansson S."/>
            <person name="Bohlmann J."/>
            <person name="Grigoriev I."/>
            <person name="Hellsten U."/>
            <person name="Putnam N."/>
            <person name="Ralph S."/>
            <person name="Rombauts S."/>
            <person name="Salamov A."/>
            <person name="Schein J."/>
            <person name="Sterck L."/>
            <person name="Aerts A."/>
            <person name="Bhalerao R.R."/>
            <person name="Bhalerao R.P."/>
            <person name="Blaudez D."/>
            <person name="Boerjan W."/>
            <person name="Brun A."/>
            <person name="Brunner A."/>
            <person name="Busov V."/>
            <person name="Campbell M."/>
            <person name="Carlson J."/>
            <person name="Chalot M."/>
            <person name="Chapman J."/>
            <person name="Chen G.L."/>
            <person name="Cooper D."/>
            <person name="Coutinho P.M."/>
            <person name="Couturier J."/>
            <person name="Covert S."/>
            <person name="Cronk Q."/>
            <person name="Cunningham R."/>
            <person name="Davis J."/>
            <person name="Degroeve S."/>
            <person name="Dejardin A."/>
            <person name="Depamphilis C."/>
            <person name="Detter J."/>
            <person name="Dirks B."/>
            <person name="Dubchak I."/>
            <person name="Duplessis S."/>
            <person name="Ehlting J."/>
            <person name="Ellis B."/>
            <person name="Gendler K."/>
            <person name="Goodstein D."/>
            <person name="Gribskov M."/>
            <person name="Grimwood J."/>
            <person name="Groover A."/>
            <person name="Gunter L."/>
            <person name="Hamberger B."/>
            <person name="Heinze B."/>
            <person name="Helariutta Y."/>
            <person name="Henrissat B."/>
            <person name="Holligan D."/>
            <person name="Holt R."/>
            <person name="Huang W."/>
            <person name="Islam-Faridi N."/>
            <person name="Jones S."/>
            <person name="Jones-Rhoades M."/>
            <person name="Jorgensen R."/>
            <person name="Joshi C."/>
            <person name="Kangasjarvi J."/>
            <person name="Karlsson J."/>
            <person name="Kelleher C."/>
            <person name="Kirkpatrick R."/>
            <person name="Kirst M."/>
            <person name="Kohler A."/>
            <person name="Kalluri U."/>
            <person name="Larimer F."/>
            <person name="Leebens-Mack J."/>
            <person name="Leple J.C."/>
            <person name="Locascio P."/>
            <person name="Lou Y."/>
            <person name="Lucas S."/>
            <person name="Martin F."/>
            <person name="Montanini B."/>
            <person name="Napoli C."/>
            <person name="Nelson D.R."/>
            <person name="Nelson C."/>
            <person name="Nieminen K."/>
            <person name="Nilsson O."/>
            <person name="Pereda V."/>
            <person name="Peter G."/>
            <person name="Philippe R."/>
            <person name="Pilate G."/>
            <person name="Poliakov A."/>
            <person name="Razumovskaya J."/>
            <person name="Richardson P."/>
            <person name="Rinaldi C."/>
            <person name="Ritland K."/>
            <person name="Rouze P."/>
            <person name="Ryaboy D."/>
            <person name="Schmutz J."/>
            <person name="Schrader J."/>
            <person name="Segerman B."/>
            <person name="Shin H."/>
            <person name="Siddiqui A."/>
            <person name="Sterky F."/>
            <person name="Terry A."/>
            <person name="Tsai C.J."/>
            <person name="Uberbacher E."/>
            <person name="Unneberg P."/>
            <person name="Vahala J."/>
            <person name="Wall K."/>
            <person name="Wessler S."/>
            <person name="Yang G."/>
            <person name="Yin T."/>
            <person name="Douglas C."/>
            <person name="Marra M."/>
            <person name="Sandberg G."/>
            <person name="Van de Peer Y."/>
            <person name="Rokhsar D."/>
        </authorList>
    </citation>
    <scope>NUCLEOTIDE SEQUENCE [LARGE SCALE GENOMIC DNA]</scope>
    <source>
        <strain evidence="2">cv. Nisqually</strain>
    </source>
</reference>
<keyword evidence="2" id="KW-1185">Reference proteome</keyword>
<proteinExistence type="predicted"/>
<protein>
    <submittedName>
        <fullName evidence="1">Uncharacterized protein</fullName>
    </submittedName>
</protein>
<sequence>MDSQEPRSQVLLKAPISSSITPKLDLFLSLGMSRSHLPRTLSSDPNFFTGILQNQIIT</sequence>
<evidence type="ECO:0000313" key="1">
    <source>
        <dbReference type="EMBL" id="PNT55015.1"/>
    </source>
</evidence>
<organism evidence="1 2">
    <name type="scientific">Populus trichocarpa</name>
    <name type="common">Western balsam poplar</name>
    <name type="synonym">Populus balsamifera subsp. trichocarpa</name>
    <dbReference type="NCBI Taxonomy" id="3694"/>
    <lineage>
        <taxon>Eukaryota</taxon>
        <taxon>Viridiplantae</taxon>
        <taxon>Streptophyta</taxon>
        <taxon>Embryophyta</taxon>
        <taxon>Tracheophyta</taxon>
        <taxon>Spermatophyta</taxon>
        <taxon>Magnoliopsida</taxon>
        <taxon>eudicotyledons</taxon>
        <taxon>Gunneridae</taxon>
        <taxon>Pentapetalae</taxon>
        <taxon>rosids</taxon>
        <taxon>fabids</taxon>
        <taxon>Malpighiales</taxon>
        <taxon>Salicaceae</taxon>
        <taxon>Saliceae</taxon>
        <taxon>Populus</taxon>
    </lineage>
</organism>
<dbReference type="AlphaFoldDB" id="A0A2K2BZ16"/>
<gene>
    <name evidence="1" type="ORF">POPTR_001G169400</name>
</gene>